<evidence type="ECO:0000256" key="3">
    <source>
        <dbReference type="ARBA" id="ARBA00022448"/>
    </source>
</evidence>
<evidence type="ECO:0000256" key="1">
    <source>
        <dbReference type="ARBA" id="ARBA00004442"/>
    </source>
</evidence>
<organism evidence="10 11">
    <name type="scientific">candidate division WOR-3 bacterium</name>
    <dbReference type="NCBI Taxonomy" id="2052148"/>
    <lineage>
        <taxon>Bacteria</taxon>
        <taxon>Bacteria division WOR-3</taxon>
    </lineage>
</organism>
<evidence type="ECO:0000256" key="9">
    <source>
        <dbReference type="SAM" id="SignalP"/>
    </source>
</evidence>
<dbReference type="PANTHER" id="PTHR30026">
    <property type="entry name" value="OUTER MEMBRANE PROTEIN TOLC"/>
    <property type="match status" value="1"/>
</dbReference>
<evidence type="ECO:0000313" key="11">
    <source>
        <dbReference type="Proteomes" id="UP000630660"/>
    </source>
</evidence>
<name>A0A9D5QES6_UNCW3</name>
<evidence type="ECO:0000256" key="8">
    <source>
        <dbReference type="SAM" id="Coils"/>
    </source>
</evidence>
<accession>A0A9D5QES6</accession>
<feature type="non-terminal residue" evidence="10">
    <location>
        <position position="312"/>
    </location>
</feature>
<keyword evidence="6" id="KW-0472">Membrane</keyword>
<sequence>MKFFNLPALLILAAGSAQAITYDQALEMAFRQNPSLSVSDLGIDEAAEQLSQTRAGFRPSVTFSGSYTRLGTVPVMVMDFSDIAGIPMEPIEMPMGTADNYSAGFSVTVPIFLGGKRVWGLEMSELGIDAVREEAVMSRAELHSQVTAAFYGLLLAEKAQEIAKEDLERAKDQLTETEARWKVGYASPLDLKADEVAVSQARADLLKAKNSTLQAGQFLNMVLGRPVSTPVQAEGDFTLAFEELGVDTLVTRALKARPEIAALERAERMTELSASLARSSYAPSLVFVGSPSWTNPYQQQEGWGSSMAATVA</sequence>
<dbReference type="Pfam" id="PF02321">
    <property type="entry name" value="OEP"/>
    <property type="match status" value="1"/>
</dbReference>
<keyword evidence="5" id="KW-0812">Transmembrane</keyword>
<reference evidence="10" key="1">
    <citation type="submission" date="2019-11" db="EMBL/GenBank/DDBJ databases">
        <title>Microbial mats filling the niche in hypersaline microbial mats.</title>
        <authorList>
            <person name="Wong H.L."/>
            <person name="Macleod F.I."/>
            <person name="White R.A. III"/>
            <person name="Burns B.P."/>
        </authorList>
    </citation>
    <scope>NUCLEOTIDE SEQUENCE</scope>
    <source>
        <strain evidence="10">Bin_327</strain>
    </source>
</reference>
<comment type="caution">
    <text evidence="10">The sequence shown here is derived from an EMBL/GenBank/DDBJ whole genome shotgun (WGS) entry which is preliminary data.</text>
</comment>
<evidence type="ECO:0000313" key="10">
    <source>
        <dbReference type="EMBL" id="MBD3365310.1"/>
    </source>
</evidence>
<keyword evidence="9" id="KW-0732">Signal</keyword>
<dbReference type="InterPro" id="IPR051906">
    <property type="entry name" value="TolC-like"/>
</dbReference>
<dbReference type="PANTHER" id="PTHR30026:SF20">
    <property type="entry name" value="OUTER MEMBRANE PROTEIN TOLC"/>
    <property type="match status" value="1"/>
</dbReference>
<dbReference type="Proteomes" id="UP000630660">
    <property type="component" value="Unassembled WGS sequence"/>
</dbReference>
<dbReference type="InterPro" id="IPR003423">
    <property type="entry name" value="OMP_efflux"/>
</dbReference>
<feature type="signal peptide" evidence="9">
    <location>
        <begin position="1"/>
        <end position="19"/>
    </location>
</feature>
<keyword evidence="8" id="KW-0175">Coiled coil</keyword>
<evidence type="ECO:0000256" key="4">
    <source>
        <dbReference type="ARBA" id="ARBA00022452"/>
    </source>
</evidence>
<proteinExistence type="inferred from homology"/>
<dbReference type="GO" id="GO:0015562">
    <property type="term" value="F:efflux transmembrane transporter activity"/>
    <property type="evidence" value="ECO:0007669"/>
    <property type="project" value="InterPro"/>
</dbReference>
<feature type="chain" id="PRO_5039367878" description="TolC family protein" evidence="9">
    <location>
        <begin position="20"/>
        <end position="312"/>
    </location>
</feature>
<keyword evidence="4" id="KW-1134">Transmembrane beta strand</keyword>
<keyword evidence="3" id="KW-0813">Transport</keyword>
<evidence type="ECO:0000256" key="7">
    <source>
        <dbReference type="ARBA" id="ARBA00023237"/>
    </source>
</evidence>
<dbReference type="AlphaFoldDB" id="A0A9D5QES6"/>
<dbReference type="GO" id="GO:0009279">
    <property type="term" value="C:cell outer membrane"/>
    <property type="evidence" value="ECO:0007669"/>
    <property type="project" value="UniProtKB-SubCell"/>
</dbReference>
<dbReference type="GO" id="GO:0015288">
    <property type="term" value="F:porin activity"/>
    <property type="evidence" value="ECO:0007669"/>
    <property type="project" value="TreeGrafter"/>
</dbReference>
<dbReference type="Gene3D" id="1.20.1600.10">
    <property type="entry name" value="Outer membrane efflux proteins (OEP)"/>
    <property type="match status" value="1"/>
</dbReference>
<comment type="subcellular location">
    <subcellularLocation>
        <location evidence="1">Cell outer membrane</location>
    </subcellularLocation>
</comment>
<evidence type="ECO:0000256" key="6">
    <source>
        <dbReference type="ARBA" id="ARBA00023136"/>
    </source>
</evidence>
<keyword evidence="7" id="KW-0998">Cell outer membrane</keyword>
<protein>
    <recommendedName>
        <fullName evidence="12">TolC family protein</fullName>
    </recommendedName>
</protein>
<dbReference type="GO" id="GO:1990281">
    <property type="term" value="C:efflux pump complex"/>
    <property type="evidence" value="ECO:0007669"/>
    <property type="project" value="TreeGrafter"/>
</dbReference>
<feature type="coiled-coil region" evidence="8">
    <location>
        <begin position="153"/>
        <end position="180"/>
    </location>
</feature>
<evidence type="ECO:0000256" key="2">
    <source>
        <dbReference type="ARBA" id="ARBA00007613"/>
    </source>
</evidence>
<evidence type="ECO:0000256" key="5">
    <source>
        <dbReference type="ARBA" id="ARBA00022692"/>
    </source>
</evidence>
<comment type="similarity">
    <text evidence="2">Belongs to the outer membrane factor (OMF) (TC 1.B.17) family.</text>
</comment>
<gene>
    <name evidence="10" type="ORF">GF359_08860</name>
</gene>
<dbReference type="SUPFAM" id="SSF56954">
    <property type="entry name" value="Outer membrane efflux proteins (OEP)"/>
    <property type="match status" value="1"/>
</dbReference>
<dbReference type="EMBL" id="WJKJ01000296">
    <property type="protein sequence ID" value="MBD3365310.1"/>
    <property type="molecule type" value="Genomic_DNA"/>
</dbReference>
<evidence type="ECO:0008006" key="12">
    <source>
        <dbReference type="Google" id="ProtNLM"/>
    </source>
</evidence>